<accession>A0ABV0M5V6</accession>
<keyword evidence="12" id="KW-1185">Reference proteome</keyword>
<feature type="transmembrane region" description="Helical" evidence="9">
    <location>
        <begin position="134"/>
        <end position="153"/>
    </location>
</feature>
<feature type="transmembrane region" description="Helical" evidence="9">
    <location>
        <begin position="53"/>
        <end position="70"/>
    </location>
</feature>
<evidence type="ECO:0000256" key="9">
    <source>
        <dbReference type="RuleBase" id="RU369079"/>
    </source>
</evidence>
<name>A0ABV0M5V6_9HYPH</name>
<evidence type="ECO:0000256" key="3">
    <source>
        <dbReference type="ARBA" id="ARBA00022475"/>
    </source>
</evidence>
<reference evidence="11 12" key="1">
    <citation type="submission" date="2024-05" db="EMBL/GenBank/DDBJ databases">
        <title>Neorhizobium sp. Rsf11, a plant growth promoting and heavy metal resistant PAH-degrader.</title>
        <authorList>
            <person name="Golubev S.N."/>
            <person name="Muratova A.Y."/>
            <person name="Markelova M.I."/>
        </authorList>
    </citation>
    <scope>NUCLEOTIDE SEQUENCE [LARGE SCALE GENOMIC DNA]</scope>
    <source>
        <strain evidence="11 12">Rsf11</strain>
    </source>
</reference>
<dbReference type="PANTHER" id="PTHR35011:SF10">
    <property type="entry name" value="TRAP TRANSPORTER SMALL PERMEASE PROTEIN"/>
    <property type="match status" value="1"/>
</dbReference>
<evidence type="ECO:0000259" key="10">
    <source>
        <dbReference type="Pfam" id="PF04290"/>
    </source>
</evidence>
<evidence type="ECO:0000313" key="12">
    <source>
        <dbReference type="Proteomes" id="UP001496627"/>
    </source>
</evidence>
<feature type="domain" description="Tripartite ATP-independent periplasmic transporters DctQ component" evidence="10">
    <location>
        <begin position="28"/>
        <end position="157"/>
    </location>
</feature>
<dbReference type="InterPro" id="IPR055348">
    <property type="entry name" value="DctQ"/>
</dbReference>
<organism evidence="11 12">
    <name type="scientific">Neorhizobium phenanthreniclasticum</name>
    <dbReference type="NCBI Taxonomy" id="3157917"/>
    <lineage>
        <taxon>Bacteria</taxon>
        <taxon>Pseudomonadati</taxon>
        <taxon>Pseudomonadota</taxon>
        <taxon>Alphaproteobacteria</taxon>
        <taxon>Hyphomicrobiales</taxon>
        <taxon>Rhizobiaceae</taxon>
        <taxon>Rhizobium/Agrobacterium group</taxon>
        <taxon>Neorhizobium</taxon>
    </lineage>
</organism>
<keyword evidence="5 9" id="KW-0812">Transmembrane</keyword>
<dbReference type="Proteomes" id="UP001496627">
    <property type="component" value="Unassembled WGS sequence"/>
</dbReference>
<sequence>MIGARFRAALSGVIAFAGAIAALCFGLLALSVILDVLGRNLGLLSWPWLNEVTEYLITVGTFAGAPWVLHHSGHVNVDVLLRVVSKDTASAMVKICFLVGIVISLGLTWLAVATLLDSYKAGALVFKTLVFPEWYLMLPVIWCFGLCGLEFLAKLLQAGETA</sequence>
<keyword evidence="3" id="KW-1003">Cell membrane</keyword>
<keyword evidence="4 9" id="KW-0997">Cell inner membrane</keyword>
<evidence type="ECO:0000256" key="6">
    <source>
        <dbReference type="ARBA" id="ARBA00022989"/>
    </source>
</evidence>
<dbReference type="Pfam" id="PF04290">
    <property type="entry name" value="DctQ"/>
    <property type="match status" value="1"/>
</dbReference>
<protein>
    <recommendedName>
        <fullName evidence="9">TRAP transporter small permease protein</fullName>
    </recommendedName>
</protein>
<evidence type="ECO:0000256" key="5">
    <source>
        <dbReference type="ARBA" id="ARBA00022692"/>
    </source>
</evidence>
<keyword evidence="6 9" id="KW-1133">Transmembrane helix</keyword>
<dbReference type="InterPro" id="IPR007387">
    <property type="entry name" value="TRAP_DctQ"/>
</dbReference>
<evidence type="ECO:0000256" key="7">
    <source>
        <dbReference type="ARBA" id="ARBA00023136"/>
    </source>
</evidence>
<evidence type="ECO:0000256" key="2">
    <source>
        <dbReference type="ARBA" id="ARBA00022448"/>
    </source>
</evidence>
<keyword evidence="7 9" id="KW-0472">Membrane</keyword>
<evidence type="ECO:0000313" key="11">
    <source>
        <dbReference type="EMBL" id="MEQ1406339.1"/>
    </source>
</evidence>
<comment type="caution">
    <text evidence="11">The sequence shown here is derived from an EMBL/GenBank/DDBJ whole genome shotgun (WGS) entry which is preliminary data.</text>
</comment>
<feature type="transmembrane region" description="Helical" evidence="9">
    <location>
        <begin position="12"/>
        <end position="33"/>
    </location>
</feature>
<comment type="subcellular location">
    <subcellularLocation>
        <location evidence="1 9">Cell inner membrane</location>
        <topology evidence="1 9">Multi-pass membrane protein</topology>
    </subcellularLocation>
</comment>
<proteinExistence type="inferred from homology"/>
<comment type="subunit">
    <text evidence="9">The complex comprises the extracytoplasmic solute receptor protein and the two transmembrane proteins.</text>
</comment>
<gene>
    <name evidence="11" type="ORF">ABK249_15525</name>
</gene>
<comment type="similarity">
    <text evidence="8 9">Belongs to the TRAP transporter small permease family.</text>
</comment>
<dbReference type="RefSeq" id="WP_348863224.1">
    <property type="nucleotide sequence ID" value="NZ_JBEAAL010000010.1"/>
</dbReference>
<comment type="function">
    <text evidence="9">Part of the tripartite ATP-independent periplasmic (TRAP) transport system.</text>
</comment>
<feature type="transmembrane region" description="Helical" evidence="9">
    <location>
        <begin position="91"/>
        <end position="114"/>
    </location>
</feature>
<evidence type="ECO:0000256" key="4">
    <source>
        <dbReference type="ARBA" id="ARBA00022519"/>
    </source>
</evidence>
<dbReference type="PANTHER" id="PTHR35011">
    <property type="entry name" value="2,3-DIKETO-L-GULONATE TRAP TRANSPORTER SMALL PERMEASE PROTEIN YIAM"/>
    <property type="match status" value="1"/>
</dbReference>
<keyword evidence="2 9" id="KW-0813">Transport</keyword>
<evidence type="ECO:0000256" key="8">
    <source>
        <dbReference type="ARBA" id="ARBA00038436"/>
    </source>
</evidence>
<dbReference type="EMBL" id="JBEAAL010000010">
    <property type="protein sequence ID" value="MEQ1406339.1"/>
    <property type="molecule type" value="Genomic_DNA"/>
</dbReference>
<evidence type="ECO:0000256" key="1">
    <source>
        <dbReference type="ARBA" id="ARBA00004429"/>
    </source>
</evidence>